<dbReference type="SFLD" id="SFLDG01129">
    <property type="entry name" value="C1.5:_HAD__Beta-PGM__Phosphata"/>
    <property type="match status" value="1"/>
</dbReference>
<dbReference type="NCBIfam" id="TIGR01549">
    <property type="entry name" value="HAD-SF-IA-v1"/>
    <property type="match status" value="1"/>
</dbReference>
<dbReference type="PANTHER" id="PTHR18901:SF38">
    <property type="entry name" value="PSEUDOURIDINE-5'-PHOSPHATASE"/>
    <property type="match status" value="1"/>
</dbReference>
<dbReference type="RefSeq" id="WP_036872021.1">
    <property type="nucleotide sequence ID" value="NZ_JRNN01000032.1"/>
</dbReference>
<name>A0A096AZV8_9BACT</name>
<dbReference type="InterPro" id="IPR041492">
    <property type="entry name" value="HAD_2"/>
</dbReference>
<dbReference type="Proteomes" id="UP000029556">
    <property type="component" value="Unassembled WGS sequence"/>
</dbReference>
<dbReference type="SFLD" id="SFLDS00003">
    <property type="entry name" value="Haloacid_Dehalogenase"/>
    <property type="match status" value="1"/>
</dbReference>
<evidence type="ECO:0000313" key="1">
    <source>
        <dbReference type="EMBL" id="KGF36112.1"/>
    </source>
</evidence>
<dbReference type="InterPro" id="IPR023198">
    <property type="entry name" value="PGP-like_dom2"/>
</dbReference>
<dbReference type="InterPro" id="IPR006439">
    <property type="entry name" value="HAD-SF_hydro_IA"/>
</dbReference>
<dbReference type="Gene3D" id="1.10.150.240">
    <property type="entry name" value="Putative phosphatase, domain 2"/>
    <property type="match status" value="1"/>
</dbReference>
<proteinExistence type="predicted"/>
<dbReference type="InterPro" id="IPR023214">
    <property type="entry name" value="HAD_sf"/>
</dbReference>
<comment type="caution">
    <text evidence="1">The sequence shown here is derived from an EMBL/GenBank/DDBJ whole genome shotgun (WGS) entry which is preliminary data.</text>
</comment>
<dbReference type="NCBIfam" id="TIGR01509">
    <property type="entry name" value="HAD-SF-IA-v3"/>
    <property type="match status" value="1"/>
</dbReference>
<dbReference type="PRINTS" id="PR00413">
    <property type="entry name" value="HADHALOGNASE"/>
</dbReference>
<sequence length="211" mass="24047">MFNTALFDLDGVVLDTESQYTVCWDRIGKVYKPDIPHFAHLIKGQTLNQIFNRYFKDEEEAQHEIENQLIEFEKSMDYAYVPGVVAFITDLKRYQVNTAIVTSSNQQKMANVYQRHPEFVTFFDVILTSEDFKRSKPNPDCYLTAAAHFSVSHNQCVVFEDSINGLKAGNAAQMKVCGLATTNSIETVKPLSDMVINDFVGMSYEKLCEII</sequence>
<dbReference type="OrthoDB" id="9797743at2"/>
<dbReference type="EMBL" id="JRNN01000032">
    <property type="protein sequence ID" value="KGF36112.1"/>
    <property type="molecule type" value="Genomic_DNA"/>
</dbReference>
<dbReference type="CDD" id="cd07505">
    <property type="entry name" value="HAD_BPGM-like"/>
    <property type="match status" value="1"/>
</dbReference>
<reference evidence="1 2" key="1">
    <citation type="submission" date="2014-07" db="EMBL/GenBank/DDBJ databases">
        <authorList>
            <person name="McCorrison J."/>
            <person name="Sanka R."/>
            <person name="Torralba M."/>
            <person name="Gillis M."/>
            <person name="Haft D.H."/>
            <person name="Methe B."/>
            <person name="Sutton G."/>
            <person name="Nelson K.E."/>
        </authorList>
    </citation>
    <scope>NUCLEOTIDE SEQUENCE [LARGE SCALE GENOMIC DNA]</scope>
    <source>
        <strain evidence="1 2">DNF00853</strain>
    </source>
</reference>
<dbReference type="Gene3D" id="3.40.50.1000">
    <property type="entry name" value="HAD superfamily/HAD-like"/>
    <property type="match status" value="1"/>
</dbReference>
<dbReference type="SUPFAM" id="SSF56784">
    <property type="entry name" value="HAD-like"/>
    <property type="match status" value="1"/>
</dbReference>
<protein>
    <submittedName>
        <fullName evidence="1">Phosphatase</fullName>
    </submittedName>
</protein>
<dbReference type="AlphaFoldDB" id="A0A096AZV8"/>
<accession>A0A096AZV8</accession>
<evidence type="ECO:0000313" key="2">
    <source>
        <dbReference type="Proteomes" id="UP000029556"/>
    </source>
</evidence>
<dbReference type="InterPro" id="IPR036412">
    <property type="entry name" value="HAD-like_sf"/>
</dbReference>
<organism evidence="1 2">
    <name type="scientific">Hoylesella buccalis DNF00853</name>
    <dbReference type="NCBI Taxonomy" id="1401074"/>
    <lineage>
        <taxon>Bacteria</taxon>
        <taxon>Pseudomonadati</taxon>
        <taxon>Bacteroidota</taxon>
        <taxon>Bacteroidia</taxon>
        <taxon>Bacteroidales</taxon>
        <taxon>Prevotellaceae</taxon>
        <taxon>Hoylesella</taxon>
    </lineage>
</organism>
<dbReference type="PANTHER" id="PTHR18901">
    <property type="entry name" value="2-DEOXYGLUCOSE-6-PHOSPHATE PHOSPHATASE 2"/>
    <property type="match status" value="1"/>
</dbReference>
<gene>
    <name evidence="1" type="ORF">HMPREF2137_03135</name>
</gene>
<dbReference type="Pfam" id="PF13419">
    <property type="entry name" value="HAD_2"/>
    <property type="match status" value="1"/>
</dbReference>